<dbReference type="InterPro" id="IPR023091">
    <property type="entry name" value="MetalPrtase_cat_dom_sf_prd"/>
</dbReference>
<feature type="compositionally biased region" description="Basic and acidic residues" evidence="10">
    <location>
        <begin position="1"/>
        <end position="10"/>
    </location>
</feature>
<keyword evidence="5 9" id="KW-0479">Metal-binding</keyword>
<dbReference type="HAMAP" id="MF_00009">
    <property type="entry name" value="Endoribonucl_YbeY"/>
    <property type="match status" value="1"/>
</dbReference>
<comment type="subcellular location">
    <subcellularLocation>
        <location evidence="9">Cytoplasm</location>
    </subcellularLocation>
</comment>
<evidence type="ECO:0000256" key="7">
    <source>
        <dbReference type="ARBA" id="ARBA00022801"/>
    </source>
</evidence>
<comment type="function">
    <text evidence="9">Single strand-specific metallo-endoribonuclease involved in late-stage 70S ribosome quality control and in maturation of the 3' terminus of the 16S rRNA.</text>
</comment>
<accession>A0A936NBK0</accession>
<keyword evidence="6 9" id="KW-0255">Endonuclease</keyword>
<comment type="similarity">
    <text evidence="1 9">Belongs to the endoribonuclease YbeY family.</text>
</comment>
<evidence type="ECO:0000256" key="4">
    <source>
        <dbReference type="ARBA" id="ARBA00022722"/>
    </source>
</evidence>
<dbReference type="NCBIfam" id="TIGR00043">
    <property type="entry name" value="rRNA maturation RNase YbeY"/>
    <property type="match status" value="1"/>
</dbReference>
<comment type="cofactor">
    <cofactor evidence="9">
        <name>Zn(2+)</name>
        <dbReference type="ChEBI" id="CHEBI:29105"/>
    </cofactor>
    <text evidence="9">Binds 1 zinc ion.</text>
</comment>
<gene>
    <name evidence="9 11" type="primary">ybeY</name>
    <name evidence="11" type="ORF">IPN02_07390</name>
</gene>
<dbReference type="GO" id="GO:0004222">
    <property type="term" value="F:metalloendopeptidase activity"/>
    <property type="evidence" value="ECO:0007669"/>
    <property type="project" value="InterPro"/>
</dbReference>
<evidence type="ECO:0000256" key="1">
    <source>
        <dbReference type="ARBA" id="ARBA00010875"/>
    </source>
</evidence>
<evidence type="ECO:0000256" key="2">
    <source>
        <dbReference type="ARBA" id="ARBA00022517"/>
    </source>
</evidence>
<comment type="caution">
    <text evidence="11">The sequence shown here is derived from an EMBL/GenBank/DDBJ whole genome shotgun (WGS) entry which is preliminary data.</text>
</comment>
<reference evidence="11 12" key="1">
    <citation type="submission" date="2020-10" db="EMBL/GenBank/DDBJ databases">
        <title>Connecting structure to function with the recovery of over 1000 high-quality activated sludge metagenome-assembled genomes encoding full-length rRNA genes using long-read sequencing.</title>
        <authorList>
            <person name="Singleton C.M."/>
            <person name="Petriglieri F."/>
            <person name="Kristensen J.M."/>
            <person name="Kirkegaard R.H."/>
            <person name="Michaelsen T.Y."/>
            <person name="Andersen M.H."/>
            <person name="Karst S.M."/>
            <person name="Dueholm M.S."/>
            <person name="Nielsen P.H."/>
            <person name="Albertsen M."/>
        </authorList>
    </citation>
    <scope>NUCLEOTIDE SEQUENCE [LARGE SCALE GENOMIC DNA]</scope>
    <source>
        <strain evidence="11">Lyne_18-Q3-R50-59_MAXAC.006</strain>
    </source>
</reference>
<feature type="binding site" evidence="9">
    <location>
        <position position="142"/>
    </location>
    <ligand>
        <name>Zn(2+)</name>
        <dbReference type="ChEBI" id="CHEBI:29105"/>
        <note>catalytic</note>
    </ligand>
</feature>
<dbReference type="Gene3D" id="3.40.390.30">
    <property type="entry name" value="Metalloproteases ('zincins'), catalytic domain"/>
    <property type="match status" value="1"/>
</dbReference>
<sequence>MANPAEDRTSIDPATSISVEFDDARDRADPLPVDPARLMELLRATLEAEGVSGPAQVGLSLVDPAEIAQLNAEHLDGEGPTDVLSFPLEPFADPDWPAGPGEPARLIGDVVVCPAVAEAQAAGHAGSPADELALLVVHAGLHLAGHDHAEPAEAAAMVTREREILKRCWGPLAGDPWATP</sequence>
<dbReference type="SUPFAM" id="SSF55486">
    <property type="entry name" value="Metalloproteases ('zincins'), catalytic domain"/>
    <property type="match status" value="1"/>
</dbReference>
<dbReference type="GO" id="GO:0008270">
    <property type="term" value="F:zinc ion binding"/>
    <property type="evidence" value="ECO:0007669"/>
    <property type="project" value="UniProtKB-UniRule"/>
</dbReference>
<feature type="region of interest" description="Disordered" evidence="10">
    <location>
        <begin position="1"/>
        <end position="31"/>
    </location>
</feature>
<feature type="binding site" evidence="9">
    <location>
        <position position="148"/>
    </location>
    <ligand>
        <name>Zn(2+)</name>
        <dbReference type="ChEBI" id="CHEBI:29105"/>
        <note>catalytic</note>
    </ligand>
</feature>
<evidence type="ECO:0000256" key="9">
    <source>
        <dbReference type="HAMAP-Rule" id="MF_00009"/>
    </source>
</evidence>
<dbReference type="GO" id="GO:0005737">
    <property type="term" value="C:cytoplasm"/>
    <property type="evidence" value="ECO:0007669"/>
    <property type="project" value="UniProtKB-SubCell"/>
</dbReference>
<dbReference type="Proteomes" id="UP000727993">
    <property type="component" value="Unassembled WGS sequence"/>
</dbReference>
<keyword evidence="4 9" id="KW-0540">Nuclease</keyword>
<protein>
    <recommendedName>
        <fullName evidence="9">Endoribonuclease YbeY</fullName>
        <ecNumber evidence="9">3.1.-.-</ecNumber>
    </recommendedName>
</protein>
<keyword evidence="8 9" id="KW-0862">Zinc</keyword>
<dbReference type="GO" id="GO:0004521">
    <property type="term" value="F:RNA endonuclease activity"/>
    <property type="evidence" value="ECO:0007669"/>
    <property type="project" value="UniProtKB-UniRule"/>
</dbReference>
<dbReference type="PANTHER" id="PTHR46986">
    <property type="entry name" value="ENDORIBONUCLEASE YBEY, CHLOROPLASTIC"/>
    <property type="match status" value="1"/>
</dbReference>
<dbReference type="EC" id="3.1.-.-" evidence="9"/>
<dbReference type="Pfam" id="PF02130">
    <property type="entry name" value="YbeY"/>
    <property type="match status" value="1"/>
</dbReference>
<dbReference type="PANTHER" id="PTHR46986:SF1">
    <property type="entry name" value="ENDORIBONUCLEASE YBEY, CHLOROPLASTIC"/>
    <property type="match status" value="1"/>
</dbReference>
<keyword evidence="2 9" id="KW-0690">Ribosome biogenesis</keyword>
<dbReference type="GO" id="GO:0006364">
    <property type="term" value="P:rRNA processing"/>
    <property type="evidence" value="ECO:0007669"/>
    <property type="project" value="UniProtKB-UniRule"/>
</dbReference>
<evidence type="ECO:0000313" key="11">
    <source>
        <dbReference type="EMBL" id="MBK9296656.1"/>
    </source>
</evidence>
<evidence type="ECO:0000256" key="5">
    <source>
        <dbReference type="ARBA" id="ARBA00022723"/>
    </source>
</evidence>
<keyword evidence="3 9" id="KW-0698">rRNA processing</keyword>
<feature type="binding site" evidence="9">
    <location>
        <position position="138"/>
    </location>
    <ligand>
        <name>Zn(2+)</name>
        <dbReference type="ChEBI" id="CHEBI:29105"/>
        <note>catalytic</note>
    </ligand>
</feature>
<evidence type="ECO:0000313" key="12">
    <source>
        <dbReference type="Proteomes" id="UP000727993"/>
    </source>
</evidence>
<organism evidence="11 12">
    <name type="scientific">Candidatus Neomicrothrix subdominans</name>
    <dbReference type="NCBI Taxonomy" id="2954438"/>
    <lineage>
        <taxon>Bacteria</taxon>
        <taxon>Bacillati</taxon>
        <taxon>Actinomycetota</taxon>
        <taxon>Acidimicrobiia</taxon>
        <taxon>Acidimicrobiales</taxon>
        <taxon>Microthrixaceae</taxon>
        <taxon>Candidatus Neomicrothrix</taxon>
    </lineage>
</organism>
<name>A0A936NBK0_9ACTN</name>
<dbReference type="InterPro" id="IPR002036">
    <property type="entry name" value="YbeY"/>
</dbReference>
<evidence type="ECO:0000256" key="8">
    <source>
        <dbReference type="ARBA" id="ARBA00022833"/>
    </source>
</evidence>
<keyword evidence="9" id="KW-0963">Cytoplasm</keyword>
<dbReference type="EMBL" id="JADJZA010000004">
    <property type="protein sequence ID" value="MBK9296656.1"/>
    <property type="molecule type" value="Genomic_DNA"/>
</dbReference>
<evidence type="ECO:0000256" key="10">
    <source>
        <dbReference type="SAM" id="MobiDB-lite"/>
    </source>
</evidence>
<proteinExistence type="inferred from homology"/>
<evidence type="ECO:0000256" key="6">
    <source>
        <dbReference type="ARBA" id="ARBA00022759"/>
    </source>
</evidence>
<dbReference type="PROSITE" id="PS01306">
    <property type="entry name" value="UPF0054"/>
    <property type="match status" value="1"/>
</dbReference>
<keyword evidence="7 9" id="KW-0378">Hydrolase</keyword>
<evidence type="ECO:0000256" key="3">
    <source>
        <dbReference type="ARBA" id="ARBA00022552"/>
    </source>
</evidence>
<dbReference type="InterPro" id="IPR020549">
    <property type="entry name" value="YbeY_CS"/>
</dbReference>
<dbReference type="AlphaFoldDB" id="A0A936NBK0"/>